<evidence type="ECO:0000259" key="1">
    <source>
        <dbReference type="Pfam" id="PF07727"/>
    </source>
</evidence>
<feature type="domain" description="GAG-pre-integrase" evidence="2">
    <location>
        <begin position="225"/>
        <end position="297"/>
    </location>
</feature>
<dbReference type="InterPro" id="IPR029472">
    <property type="entry name" value="Copia-like_N"/>
</dbReference>
<name>A0AAW2VVL2_9LAMI</name>
<dbReference type="Pfam" id="PF07727">
    <property type="entry name" value="RVT_2"/>
    <property type="match status" value="1"/>
</dbReference>
<dbReference type="PANTHER" id="PTHR37610">
    <property type="entry name" value="CCHC-TYPE DOMAIN-CONTAINING PROTEIN"/>
    <property type="match status" value="1"/>
</dbReference>
<dbReference type="Pfam" id="PF14244">
    <property type="entry name" value="Retrotran_gag_3"/>
    <property type="match status" value="1"/>
</dbReference>
<dbReference type="PANTHER" id="PTHR37610:SF40">
    <property type="entry name" value="OS01G0909600 PROTEIN"/>
    <property type="match status" value="1"/>
</dbReference>
<dbReference type="InterPro" id="IPR043502">
    <property type="entry name" value="DNA/RNA_pol_sf"/>
</dbReference>
<feature type="domain" description="Reverse transcriptase Ty1/copia-type" evidence="1">
    <location>
        <begin position="355"/>
        <end position="462"/>
    </location>
</feature>
<reference evidence="4" key="1">
    <citation type="submission" date="2020-06" db="EMBL/GenBank/DDBJ databases">
        <authorList>
            <person name="Li T."/>
            <person name="Hu X."/>
            <person name="Zhang T."/>
            <person name="Song X."/>
            <person name="Zhang H."/>
            <person name="Dai N."/>
            <person name="Sheng W."/>
            <person name="Hou X."/>
            <person name="Wei L."/>
        </authorList>
    </citation>
    <scope>NUCLEOTIDE SEQUENCE</scope>
    <source>
        <strain evidence="4">KEN1</strain>
        <tissue evidence="4">Leaf</tissue>
    </source>
</reference>
<dbReference type="EMBL" id="JACGWN010000009">
    <property type="protein sequence ID" value="KAL0433233.1"/>
    <property type="molecule type" value="Genomic_DNA"/>
</dbReference>
<evidence type="ECO:0000313" key="4">
    <source>
        <dbReference type="EMBL" id="KAL0433233.1"/>
    </source>
</evidence>
<dbReference type="Pfam" id="PF13976">
    <property type="entry name" value="gag_pre-integrs"/>
    <property type="match status" value="1"/>
</dbReference>
<reference evidence="4" key="2">
    <citation type="journal article" date="2024" name="Plant">
        <title>Genomic evolution and insights into agronomic trait innovations of Sesamum species.</title>
        <authorList>
            <person name="Miao H."/>
            <person name="Wang L."/>
            <person name="Qu L."/>
            <person name="Liu H."/>
            <person name="Sun Y."/>
            <person name="Le M."/>
            <person name="Wang Q."/>
            <person name="Wei S."/>
            <person name="Zheng Y."/>
            <person name="Lin W."/>
            <person name="Duan Y."/>
            <person name="Cao H."/>
            <person name="Xiong S."/>
            <person name="Wang X."/>
            <person name="Wei L."/>
            <person name="Li C."/>
            <person name="Ma Q."/>
            <person name="Ju M."/>
            <person name="Zhao R."/>
            <person name="Li G."/>
            <person name="Mu C."/>
            <person name="Tian Q."/>
            <person name="Mei H."/>
            <person name="Zhang T."/>
            <person name="Gao T."/>
            <person name="Zhang H."/>
        </authorList>
    </citation>
    <scope>NUCLEOTIDE SEQUENCE</scope>
    <source>
        <strain evidence="4">KEN1</strain>
    </source>
</reference>
<gene>
    <name evidence="4" type="ORF">Slati_2657600</name>
</gene>
<accession>A0AAW2VVL2</accession>
<feature type="domain" description="Retrotransposon Copia-like N-terminal" evidence="3">
    <location>
        <begin position="11"/>
        <end position="58"/>
    </location>
</feature>
<sequence length="577" mass="64948">MAQDPEIMKIQPSDNPGMSLTSIPLDGSNFLTWSRSVKISLGAKMKLSFINGKIKKPEETDQTYEQWIRADYMVTSWILNSISKEIVESFLYTTTARELWIELETRFGQGNGPMIYQLKREISSIAQGTMSNGHTKEVCFEIYGYPVWYKNLVEQRKKDGANTSRAFVAANTQEQAQNAVDELTMSEMIRTEIQRLADGAKHPVKKTGDDHKIKRVVGVGKVIGRLYVLDSQSFKENTITQWLNTVKGVSLNVTTNNIDIWHRRLGHASTVVINHLTLSKNNKKEPGLCEICPQAKQQRLAFPVSESSSTSGFELVHADLWGPYNQYSLSNCTYMLTLVDDFSRCPKSQSQNWTNNKLQAYGFAQSKHDHCLFTKVTSSGLFTLLVYVDDVLITGSSEDIIKDIKVYLDKLFTIKDLGSVKYFLGLEIARSVAGIIITQTKYIKDIIADTGLSNAKAITTPLPVGIKFSAEAGNQVSNPETYRRLVGRLRYLGFTRPDISHASQQLSKFIHHPCKRHWDAALHLVKYLKGTPYKGLFFPTEQPLNLKAYSDADWAACVDTRRSLTGYCIFLDSALVS</sequence>
<comment type="caution">
    <text evidence="4">The sequence shown here is derived from an EMBL/GenBank/DDBJ whole genome shotgun (WGS) entry which is preliminary data.</text>
</comment>
<evidence type="ECO:0000259" key="2">
    <source>
        <dbReference type="Pfam" id="PF13976"/>
    </source>
</evidence>
<dbReference type="AlphaFoldDB" id="A0AAW2VVL2"/>
<proteinExistence type="predicted"/>
<protein>
    <submittedName>
        <fullName evidence="4">Retrovirus-related Pol polyprotein from transposon RE1</fullName>
    </submittedName>
</protein>
<organism evidence="4">
    <name type="scientific">Sesamum latifolium</name>
    <dbReference type="NCBI Taxonomy" id="2727402"/>
    <lineage>
        <taxon>Eukaryota</taxon>
        <taxon>Viridiplantae</taxon>
        <taxon>Streptophyta</taxon>
        <taxon>Embryophyta</taxon>
        <taxon>Tracheophyta</taxon>
        <taxon>Spermatophyta</taxon>
        <taxon>Magnoliopsida</taxon>
        <taxon>eudicotyledons</taxon>
        <taxon>Gunneridae</taxon>
        <taxon>Pentapetalae</taxon>
        <taxon>asterids</taxon>
        <taxon>lamiids</taxon>
        <taxon>Lamiales</taxon>
        <taxon>Pedaliaceae</taxon>
        <taxon>Sesamum</taxon>
    </lineage>
</organism>
<dbReference type="InterPro" id="IPR013103">
    <property type="entry name" value="RVT_2"/>
</dbReference>
<evidence type="ECO:0000259" key="3">
    <source>
        <dbReference type="Pfam" id="PF14244"/>
    </source>
</evidence>
<dbReference type="InterPro" id="IPR025724">
    <property type="entry name" value="GAG-pre-integrase_dom"/>
</dbReference>
<dbReference type="SUPFAM" id="SSF56672">
    <property type="entry name" value="DNA/RNA polymerases"/>
    <property type="match status" value="1"/>
</dbReference>